<sequence length="805" mass="87825">MSTRIDTSIPNMQGKFLNEHLKWMPVNSRVKMDESIFLRVDSRDWIESGMESDVAPDEMYLMLQADMMSIKKQERALQSEIAEIQSKFFNLVENCGIQHNDFPVRENSSVVSPSFLHNATASSSFRRHVLPQEEDEEFLLQQLLQGSVCSSSSDSLYEDSEMTLIIDNNSNYKSSPFRRQPENTMVSLASMIVPNLTETLSSSDISNGSSRMTTSSDGYPRSTETSSDVDNQCVPCLDFEEELASRTKYYSDFTIDRQRKINNLSAPLSNGNESSKDSENSDNGVEELFTREVEGCEAKDLPAFRAAPLGVSTVNDSRVIAYSRTGSHSSATDNSSVSSRSGHRSSRSGRSSASSNRSSSSSSSRKSTTNPQASSTMIEDLSPLSSRSSGSSRHKSSTSNPQASSTMIEDLQSSKGSSRCSSHEDFVSVYTWSIHDTSEEVNLEDSYLRNVGHKVNPRSTRSSRSSSASSTASRKSTKRDRDSNRIQHVLTEPDSQLGNSLSVIEQASDIREAYLGADSLYEDDDIQYKASTLPRTSTRLYLVGQKSSASSSLEARRSSMPDILSVCTPSDFHSVPTSDDEEDNNSADNSSPLQERIEVPGKSSSSGCTSSPPGNSTKSDATAPNNTEALIDSILTDSPVSACSSGIAAPYNSYNSPADSHPASRTSQSTNSDNKSESSIGQPSGPPSSVASSPAAPAAKAPVSDFVFKKPLNTQPLRKLFKFKKSKGKSVEKIPSTSTPSHAYPSSVRSDPLSRRKLFSGSSQKMHDVQLMDKKAVMKKFRRFSESFHKRDGAGLPRIQTLANL</sequence>
<feature type="region of interest" description="Disordered" evidence="1">
    <location>
        <begin position="568"/>
        <end position="624"/>
    </location>
</feature>
<dbReference type="GeneID" id="111126402"/>
<accession>A0A8B8DIB2</accession>
<feature type="region of interest" description="Disordered" evidence="1">
    <location>
        <begin position="724"/>
        <end position="767"/>
    </location>
</feature>
<dbReference type="RefSeq" id="XP_022326711.1">
    <property type="nucleotide sequence ID" value="XM_022471003.1"/>
</dbReference>
<feature type="region of interest" description="Disordered" evidence="1">
    <location>
        <begin position="654"/>
        <end position="696"/>
    </location>
</feature>
<dbReference type="AlphaFoldDB" id="A0A8B8DIB2"/>
<feature type="compositionally biased region" description="Low complexity" evidence="1">
    <location>
        <begin position="382"/>
        <end position="391"/>
    </location>
</feature>
<feature type="region of interest" description="Disordered" evidence="1">
    <location>
        <begin position="200"/>
        <end position="230"/>
    </location>
</feature>
<organism evidence="2 3">
    <name type="scientific">Crassostrea virginica</name>
    <name type="common">Eastern oyster</name>
    <dbReference type="NCBI Taxonomy" id="6565"/>
    <lineage>
        <taxon>Eukaryota</taxon>
        <taxon>Metazoa</taxon>
        <taxon>Spiralia</taxon>
        <taxon>Lophotrochozoa</taxon>
        <taxon>Mollusca</taxon>
        <taxon>Bivalvia</taxon>
        <taxon>Autobranchia</taxon>
        <taxon>Pteriomorphia</taxon>
        <taxon>Ostreida</taxon>
        <taxon>Ostreoidea</taxon>
        <taxon>Ostreidae</taxon>
        <taxon>Crassostrea</taxon>
    </lineage>
</organism>
<proteinExistence type="predicted"/>
<feature type="compositionally biased region" description="Low complexity" evidence="1">
    <location>
        <begin position="348"/>
        <end position="367"/>
    </location>
</feature>
<protein>
    <submittedName>
        <fullName evidence="3">Probable secreted beta-glucosidase adg3 isoform X1</fullName>
    </submittedName>
</protein>
<feature type="region of interest" description="Disordered" evidence="1">
    <location>
        <begin position="325"/>
        <end position="421"/>
    </location>
</feature>
<feature type="compositionally biased region" description="Polar residues" evidence="1">
    <location>
        <begin position="368"/>
        <end position="377"/>
    </location>
</feature>
<dbReference type="KEGG" id="cvn:111126402"/>
<keyword evidence="2" id="KW-1185">Reference proteome</keyword>
<feature type="region of interest" description="Disordered" evidence="1">
    <location>
        <begin position="264"/>
        <end position="284"/>
    </location>
</feature>
<feature type="compositionally biased region" description="Polar residues" evidence="1">
    <location>
        <begin position="400"/>
        <end position="420"/>
    </location>
</feature>
<feature type="compositionally biased region" description="Polar residues" evidence="1">
    <location>
        <begin position="325"/>
        <end position="334"/>
    </location>
</feature>
<evidence type="ECO:0000313" key="2">
    <source>
        <dbReference type="Proteomes" id="UP000694844"/>
    </source>
</evidence>
<feature type="compositionally biased region" description="Low complexity" evidence="1">
    <location>
        <begin position="458"/>
        <end position="474"/>
    </location>
</feature>
<dbReference type="Proteomes" id="UP000694844">
    <property type="component" value="Chromosome 3"/>
</dbReference>
<feature type="compositionally biased region" description="Low complexity" evidence="1">
    <location>
        <begin position="677"/>
        <end position="696"/>
    </location>
</feature>
<gene>
    <name evidence="3" type="primary">LOC111126402</name>
</gene>
<evidence type="ECO:0000313" key="3">
    <source>
        <dbReference type="RefSeq" id="XP_022326711.1"/>
    </source>
</evidence>
<feature type="compositionally biased region" description="Low complexity" evidence="1">
    <location>
        <begin position="600"/>
        <end position="616"/>
    </location>
</feature>
<feature type="compositionally biased region" description="Polar residues" evidence="1">
    <location>
        <begin position="654"/>
        <end position="673"/>
    </location>
</feature>
<reference evidence="3" key="1">
    <citation type="submission" date="2025-08" db="UniProtKB">
        <authorList>
            <consortium name="RefSeq"/>
        </authorList>
    </citation>
    <scope>IDENTIFICATION</scope>
    <source>
        <tissue evidence="3">Whole sample</tissue>
    </source>
</reference>
<feature type="region of interest" description="Disordered" evidence="1">
    <location>
        <begin position="452"/>
        <end position="484"/>
    </location>
</feature>
<evidence type="ECO:0000256" key="1">
    <source>
        <dbReference type="SAM" id="MobiDB-lite"/>
    </source>
</evidence>
<name>A0A8B8DIB2_CRAVI</name>
<dbReference type="OrthoDB" id="6101882at2759"/>